<evidence type="ECO:0008006" key="4">
    <source>
        <dbReference type="Google" id="ProtNLM"/>
    </source>
</evidence>
<feature type="compositionally biased region" description="Basic residues" evidence="1">
    <location>
        <begin position="30"/>
        <end position="39"/>
    </location>
</feature>
<dbReference type="Proteomes" id="UP000007947">
    <property type="component" value="Chromosome"/>
</dbReference>
<dbReference type="STRING" id="1032480.MLP_00100"/>
<dbReference type="KEGG" id="mph:MLP_00100"/>
<accession>F5XGB7</accession>
<keyword evidence="3" id="KW-1185">Reference proteome</keyword>
<organism evidence="2 3">
    <name type="scientific">Microlunatus phosphovorus (strain ATCC 700054 / DSM 10555 / JCM 9379 / NBRC 101784 / NCIMB 13414 / VKM Ac-1990 / NM-1)</name>
    <dbReference type="NCBI Taxonomy" id="1032480"/>
    <lineage>
        <taxon>Bacteria</taxon>
        <taxon>Bacillati</taxon>
        <taxon>Actinomycetota</taxon>
        <taxon>Actinomycetes</taxon>
        <taxon>Propionibacteriales</taxon>
        <taxon>Propionibacteriaceae</taxon>
        <taxon>Microlunatus</taxon>
    </lineage>
</organism>
<dbReference type="InterPro" id="IPR007922">
    <property type="entry name" value="DciA-like"/>
</dbReference>
<dbReference type="eggNOG" id="COG5512">
    <property type="taxonomic scope" value="Bacteria"/>
</dbReference>
<evidence type="ECO:0000313" key="2">
    <source>
        <dbReference type="EMBL" id="BAK33024.1"/>
    </source>
</evidence>
<feature type="region of interest" description="Disordered" evidence="1">
    <location>
        <begin position="1"/>
        <end position="57"/>
    </location>
</feature>
<feature type="region of interest" description="Disordered" evidence="1">
    <location>
        <begin position="147"/>
        <end position="172"/>
    </location>
</feature>
<name>F5XGB7_MICPN</name>
<evidence type="ECO:0000256" key="1">
    <source>
        <dbReference type="SAM" id="MobiDB-lite"/>
    </source>
</evidence>
<sequence>MQKGAPDQSPHDPTGLELARSIANSVGAQQRRRRKHPKHSAPVDQVRSGAAPDDRDPKLLSAALDRLVEAKGWSTDLSVRALLARWPVLVGPTNAAHSWPESYADTVLTVRAESTVWATSLRTMAPQLVAKLNEQLGDGTVTRVKVLGPQGPSWKKGPLSIRDGRGPRDTYG</sequence>
<proteinExistence type="predicted"/>
<dbReference type="AlphaFoldDB" id="F5XGB7"/>
<dbReference type="PANTHER" id="PTHR36456">
    <property type="entry name" value="UPF0232 PROTEIN SCO3875"/>
    <property type="match status" value="1"/>
</dbReference>
<feature type="compositionally biased region" description="Basic and acidic residues" evidence="1">
    <location>
        <begin position="162"/>
        <end position="172"/>
    </location>
</feature>
<protein>
    <recommendedName>
        <fullName evidence="4">RNA-binding protein</fullName>
    </recommendedName>
</protein>
<reference evidence="2 3" key="1">
    <citation type="submission" date="2011-05" db="EMBL/GenBank/DDBJ databases">
        <title>Whole genome sequence of Microlunatus phosphovorus NM-1.</title>
        <authorList>
            <person name="Hosoyama A."/>
            <person name="Sasaki K."/>
            <person name="Harada T."/>
            <person name="Igarashi R."/>
            <person name="Kawakoshi A."/>
            <person name="Sasagawa M."/>
            <person name="Fukada J."/>
            <person name="Nakamura S."/>
            <person name="Katano Y."/>
            <person name="Hanada S."/>
            <person name="Kamagata Y."/>
            <person name="Nakamura N."/>
            <person name="Yamazaki S."/>
            <person name="Fujita N."/>
        </authorList>
    </citation>
    <scope>NUCLEOTIDE SEQUENCE [LARGE SCALE GENOMIC DNA]</scope>
    <source>
        <strain evidence="3">ATCC 700054 / DSM 10555 / JCM 9379 / NBRC 101784 / NCIMB 13414 / VKM Ac-1990 / NM-1</strain>
    </source>
</reference>
<dbReference type="Pfam" id="PF05258">
    <property type="entry name" value="DciA"/>
    <property type="match status" value="1"/>
</dbReference>
<evidence type="ECO:0000313" key="3">
    <source>
        <dbReference type="Proteomes" id="UP000007947"/>
    </source>
</evidence>
<dbReference type="HOGENOM" id="CLU_087206_0_1_11"/>
<dbReference type="EMBL" id="AP012204">
    <property type="protein sequence ID" value="BAK33024.1"/>
    <property type="molecule type" value="Genomic_DNA"/>
</dbReference>
<gene>
    <name evidence="2" type="ordered locus">MLP_00100</name>
</gene>
<dbReference type="PANTHER" id="PTHR36456:SF1">
    <property type="entry name" value="UPF0232 PROTEIN SCO3875"/>
    <property type="match status" value="1"/>
</dbReference>